<gene>
    <name evidence="1" type="ORF">P5F74_13235</name>
</gene>
<accession>A0ABU6NLP2</accession>
<evidence type="ECO:0000313" key="1">
    <source>
        <dbReference type="EMBL" id="MED4129101.1"/>
    </source>
</evidence>
<dbReference type="Pfam" id="PF07875">
    <property type="entry name" value="Coat_F"/>
    <property type="match status" value="1"/>
</dbReference>
<keyword evidence="2" id="KW-1185">Reference proteome</keyword>
<keyword evidence="1" id="KW-0946">Virion</keyword>
<comment type="caution">
    <text evidence="1">The sequence shown here is derived from an EMBL/GenBank/DDBJ whole genome shotgun (WGS) entry which is preliminary data.</text>
</comment>
<protein>
    <submittedName>
        <fullName evidence="1">Spore coat protein</fullName>
    </submittedName>
</protein>
<organism evidence="1 2">
    <name type="scientific">Shouchella miscanthi</name>
    <dbReference type="NCBI Taxonomy" id="2598861"/>
    <lineage>
        <taxon>Bacteria</taxon>
        <taxon>Bacillati</taxon>
        <taxon>Bacillota</taxon>
        <taxon>Bacilli</taxon>
        <taxon>Bacillales</taxon>
        <taxon>Bacillaceae</taxon>
        <taxon>Shouchella</taxon>
    </lineage>
</organism>
<proteinExistence type="predicted"/>
<dbReference type="EMBL" id="JAROAS010000026">
    <property type="protein sequence ID" value="MED4129101.1"/>
    <property type="molecule type" value="Genomic_DNA"/>
</dbReference>
<dbReference type="Proteomes" id="UP001341820">
    <property type="component" value="Unassembled WGS sequence"/>
</dbReference>
<dbReference type="InterPro" id="IPR012851">
    <property type="entry name" value="Spore_coat_CotF-like"/>
</dbReference>
<keyword evidence="1" id="KW-0167">Capsid protein</keyword>
<sequence length="107" mass="12481">MNQQQHVQNPKIQIPTTSAMTDQDYITDMLSTEKYITVSYSIAEHEASHEAYYQTIHQANNEASQMQRSLYETMFRKGLYGLTPTQDTQIQQSYQQHTTDKAQLPYQ</sequence>
<reference evidence="1 2" key="1">
    <citation type="submission" date="2023-03" db="EMBL/GenBank/DDBJ databases">
        <title>Bacillus Genome Sequencing.</title>
        <authorList>
            <person name="Dunlap C."/>
        </authorList>
    </citation>
    <scope>NUCLEOTIDE SEQUENCE [LARGE SCALE GENOMIC DNA]</scope>
    <source>
        <strain evidence="1 2">B-4107</strain>
    </source>
</reference>
<evidence type="ECO:0000313" key="2">
    <source>
        <dbReference type="Proteomes" id="UP001341820"/>
    </source>
</evidence>
<name>A0ABU6NLP2_9BACI</name>
<dbReference type="RefSeq" id="WP_035394578.1">
    <property type="nucleotide sequence ID" value="NZ_CP042163.1"/>
</dbReference>